<evidence type="ECO:0000313" key="4">
    <source>
        <dbReference type="Proteomes" id="UP000241167"/>
    </source>
</evidence>
<dbReference type="PROSITE" id="PS51257">
    <property type="entry name" value="PROKAR_LIPOPROTEIN"/>
    <property type="match status" value="1"/>
</dbReference>
<evidence type="ECO:0000313" key="3">
    <source>
        <dbReference type="EMBL" id="PSJ43214.1"/>
    </source>
</evidence>
<proteinExistence type="predicted"/>
<comment type="caution">
    <text evidence="3">The sequence shown here is derived from an EMBL/GenBank/DDBJ whole genome shotgun (WGS) entry which is preliminary data.</text>
</comment>
<reference evidence="3 4" key="1">
    <citation type="submission" date="2018-03" db="EMBL/GenBank/DDBJ databases">
        <title>The draft genome of Sphingosinicella sp. GL-C-18.</title>
        <authorList>
            <person name="Liu L."/>
            <person name="Li L."/>
            <person name="Liang L."/>
            <person name="Zhang X."/>
            <person name="Wang T."/>
        </authorList>
    </citation>
    <scope>NUCLEOTIDE SEQUENCE [LARGE SCALE GENOMIC DNA]</scope>
    <source>
        <strain evidence="3 4">GL-C-18</strain>
    </source>
</reference>
<dbReference type="PANTHER" id="PTHR38593">
    <property type="entry name" value="BLR2558 PROTEIN"/>
    <property type="match status" value="1"/>
</dbReference>
<protein>
    <submittedName>
        <fullName evidence="3">DUF4142 domain-containing protein</fullName>
    </submittedName>
</protein>
<name>A0A2P7QZ28_9SPHN</name>
<dbReference type="InterPro" id="IPR025419">
    <property type="entry name" value="DUF4142"/>
</dbReference>
<evidence type="ECO:0000259" key="2">
    <source>
        <dbReference type="Pfam" id="PF13628"/>
    </source>
</evidence>
<dbReference type="PANTHER" id="PTHR38593:SF1">
    <property type="entry name" value="BLR2558 PROTEIN"/>
    <property type="match status" value="1"/>
</dbReference>
<feature type="domain" description="DUF4142" evidence="2">
    <location>
        <begin position="55"/>
        <end position="189"/>
    </location>
</feature>
<keyword evidence="4" id="KW-1185">Reference proteome</keyword>
<accession>A0A2P7QZ28</accession>
<gene>
    <name evidence="3" type="ORF">C7I55_02205</name>
</gene>
<evidence type="ECO:0000256" key="1">
    <source>
        <dbReference type="SAM" id="MobiDB-lite"/>
    </source>
</evidence>
<feature type="region of interest" description="Disordered" evidence="1">
    <location>
        <begin position="191"/>
        <end position="212"/>
    </location>
</feature>
<dbReference type="EMBL" id="PXYI01000001">
    <property type="protein sequence ID" value="PSJ43214.1"/>
    <property type="molecule type" value="Genomic_DNA"/>
</dbReference>
<dbReference type="Pfam" id="PF13628">
    <property type="entry name" value="DUF4142"/>
    <property type="match status" value="1"/>
</dbReference>
<sequence>MYAERGKNLVGRWEHMKTLLLAASAALLATACSSTSEDETAAAPSEAAPAGMPATEYVSTAASSDMFEIQSGQLALQRSCDPAVRQFAQMLVDDHTRTTAQVTQAAQTDGVTPPPPQMMPRHMEMLQRLQATGPGGFEAAFRNEQTTAHQEALTLHQTYSQDGDRPALRTVASQAVPVIQMHLNQVQSLPSTAACATQAPAPTTDRRRGERG</sequence>
<feature type="compositionally biased region" description="Low complexity" evidence="1">
    <location>
        <begin position="191"/>
        <end position="203"/>
    </location>
</feature>
<dbReference type="Proteomes" id="UP000241167">
    <property type="component" value="Unassembled WGS sequence"/>
</dbReference>
<dbReference type="AlphaFoldDB" id="A0A2P7QZ28"/>
<dbReference type="InterPro" id="IPR012347">
    <property type="entry name" value="Ferritin-like"/>
</dbReference>
<organism evidence="3 4">
    <name type="scientific">Allosphingosinicella deserti</name>
    <dbReference type="NCBI Taxonomy" id="2116704"/>
    <lineage>
        <taxon>Bacteria</taxon>
        <taxon>Pseudomonadati</taxon>
        <taxon>Pseudomonadota</taxon>
        <taxon>Alphaproteobacteria</taxon>
        <taxon>Sphingomonadales</taxon>
        <taxon>Sphingomonadaceae</taxon>
        <taxon>Allosphingosinicella</taxon>
    </lineage>
</organism>
<dbReference type="Gene3D" id="1.20.1260.10">
    <property type="match status" value="1"/>
</dbReference>